<feature type="compositionally biased region" description="Basic residues" evidence="1">
    <location>
        <begin position="116"/>
        <end position="125"/>
    </location>
</feature>
<dbReference type="GO" id="GO:0045727">
    <property type="term" value="P:positive regulation of translation"/>
    <property type="evidence" value="ECO:0007669"/>
    <property type="project" value="TreeGrafter"/>
</dbReference>
<sequence length="144" mass="16467">MNKVTDKLLLEYHMNHLKEVEQLRLEKIEIEKQLRNVSSSNMSTTAPPRRFDRAYSSEPGERNGDYEPRGRGRGGRPPRSRGGPPGGRYRRENMDRERDRDSTEWSDSSDRETRGAPRRGGRGGRHGGPPRGAPPRSTQSEERN</sequence>
<protein>
    <recommendedName>
        <fullName evidence="2">Fragile X messenger ribonucleoprotein 1-like C-terminal core domain-containing protein</fullName>
    </recommendedName>
</protein>
<accession>A0AA88HWL6</accession>
<dbReference type="EMBL" id="JAVRJZ010000008">
    <property type="protein sequence ID" value="KAK2719485.1"/>
    <property type="molecule type" value="Genomic_DNA"/>
</dbReference>
<dbReference type="GO" id="GO:0003730">
    <property type="term" value="F:mRNA 3'-UTR binding"/>
    <property type="evidence" value="ECO:0007669"/>
    <property type="project" value="TreeGrafter"/>
</dbReference>
<dbReference type="GO" id="GO:0010494">
    <property type="term" value="C:cytoplasmic stress granule"/>
    <property type="evidence" value="ECO:0007669"/>
    <property type="project" value="TreeGrafter"/>
</dbReference>
<comment type="caution">
    <text evidence="3">The sequence shown here is derived from an EMBL/GenBank/DDBJ whole genome shotgun (WGS) entry which is preliminary data.</text>
</comment>
<feature type="compositionally biased region" description="Basic and acidic residues" evidence="1">
    <location>
        <begin position="49"/>
        <end position="70"/>
    </location>
</feature>
<dbReference type="GO" id="GO:0043005">
    <property type="term" value="C:neuron projection"/>
    <property type="evidence" value="ECO:0007669"/>
    <property type="project" value="TreeGrafter"/>
</dbReference>
<name>A0AA88HWL6_ARTSF</name>
<dbReference type="InterPro" id="IPR040148">
    <property type="entry name" value="FMR1"/>
</dbReference>
<dbReference type="AlphaFoldDB" id="A0AA88HWL6"/>
<dbReference type="GO" id="GO:0045182">
    <property type="term" value="F:translation regulator activity"/>
    <property type="evidence" value="ECO:0007669"/>
    <property type="project" value="TreeGrafter"/>
</dbReference>
<feature type="domain" description="Fragile X messenger ribonucleoprotein 1-like C-terminal core" evidence="2">
    <location>
        <begin position="13"/>
        <end position="132"/>
    </location>
</feature>
<dbReference type="PANTHER" id="PTHR10603:SF7">
    <property type="entry name" value="FRAGILE X MESSENGER RIBONUCLEOPROTEIN 1 HOMOLOG"/>
    <property type="match status" value="1"/>
</dbReference>
<evidence type="ECO:0000313" key="3">
    <source>
        <dbReference type="EMBL" id="KAK2719485.1"/>
    </source>
</evidence>
<feature type="compositionally biased region" description="Basic and acidic residues" evidence="1">
    <location>
        <begin position="89"/>
        <end position="115"/>
    </location>
</feature>
<dbReference type="PANTHER" id="PTHR10603">
    <property type="entry name" value="FRAGILE X MENTAL RETARDATION SYNDROME-RELATED PROTEIN"/>
    <property type="match status" value="1"/>
</dbReference>
<dbReference type="Pfam" id="PF12235">
    <property type="entry name" value="FXMRP1_C_core"/>
    <property type="match status" value="1"/>
</dbReference>
<dbReference type="GO" id="GO:0048513">
    <property type="term" value="P:animal organ development"/>
    <property type="evidence" value="ECO:0007669"/>
    <property type="project" value="TreeGrafter"/>
</dbReference>
<gene>
    <name evidence="3" type="ORF">QYM36_005087</name>
</gene>
<dbReference type="GO" id="GO:0043488">
    <property type="term" value="P:regulation of mRNA stability"/>
    <property type="evidence" value="ECO:0007669"/>
    <property type="project" value="TreeGrafter"/>
</dbReference>
<reference evidence="3" key="1">
    <citation type="submission" date="2023-07" db="EMBL/GenBank/DDBJ databases">
        <title>Chromosome-level genome assembly of Artemia franciscana.</title>
        <authorList>
            <person name="Jo E."/>
        </authorList>
    </citation>
    <scope>NUCLEOTIDE SEQUENCE</scope>
    <source>
        <tissue evidence="3">Whole body</tissue>
    </source>
</reference>
<dbReference type="InterPro" id="IPR022034">
    <property type="entry name" value="FMR1-like_C_core"/>
</dbReference>
<dbReference type="GO" id="GO:0099577">
    <property type="term" value="P:regulation of translation at presynapse, modulating synaptic transmission"/>
    <property type="evidence" value="ECO:0007669"/>
    <property type="project" value="TreeGrafter"/>
</dbReference>
<dbReference type="GO" id="GO:0051028">
    <property type="term" value="P:mRNA transport"/>
    <property type="evidence" value="ECO:0007669"/>
    <property type="project" value="TreeGrafter"/>
</dbReference>
<evidence type="ECO:0000256" key="1">
    <source>
        <dbReference type="SAM" id="MobiDB-lite"/>
    </source>
</evidence>
<organism evidence="3 4">
    <name type="scientific">Artemia franciscana</name>
    <name type="common">Brine shrimp</name>
    <name type="synonym">Artemia sanfranciscana</name>
    <dbReference type="NCBI Taxonomy" id="6661"/>
    <lineage>
        <taxon>Eukaryota</taxon>
        <taxon>Metazoa</taxon>
        <taxon>Ecdysozoa</taxon>
        <taxon>Arthropoda</taxon>
        <taxon>Crustacea</taxon>
        <taxon>Branchiopoda</taxon>
        <taxon>Anostraca</taxon>
        <taxon>Artemiidae</taxon>
        <taxon>Artemia</taxon>
    </lineage>
</organism>
<proteinExistence type="predicted"/>
<feature type="compositionally biased region" description="Polar residues" evidence="1">
    <location>
        <begin position="35"/>
        <end position="46"/>
    </location>
</feature>
<evidence type="ECO:0000313" key="4">
    <source>
        <dbReference type="Proteomes" id="UP001187531"/>
    </source>
</evidence>
<feature type="region of interest" description="Disordered" evidence="1">
    <location>
        <begin position="34"/>
        <end position="144"/>
    </location>
</feature>
<evidence type="ECO:0000259" key="2">
    <source>
        <dbReference type="Pfam" id="PF12235"/>
    </source>
</evidence>
<keyword evidence="4" id="KW-1185">Reference proteome</keyword>
<dbReference type="GO" id="GO:0048170">
    <property type="term" value="P:positive regulation of long-term neuronal synaptic plasticity"/>
    <property type="evidence" value="ECO:0007669"/>
    <property type="project" value="TreeGrafter"/>
</dbReference>
<dbReference type="GO" id="GO:0005634">
    <property type="term" value="C:nucleus"/>
    <property type="evidence" value="ECO:0007669"/>
    <property type="project" value="TreeGrafter"/>
</dbReference>
<dbReference type="GO" id="GO:0098793">
    <property type="term" value="C:presynapse"/>
    <property type="evidence" value="ECO:0007669"/>
    <property type="project" value="GOC"/>
</dbReference>
<dbReference type="Proteomes" id="UP001187531">
    <property type="component" value="Unassembled WGS sequence"/>
</dbReference>